<dbReference type="AlphaFoldDB" id="A0A1G7DPB8"/>
<evidence type="ECO:0000313" key="1">
    <source>
        <dbReference type="EMBL" id="SDE52980.1"/>
    </source>
</evidence>
<evidence type="ECO:0000313" key="2">
    <source>
        <dbReference type="Proteomes" id="UP000199417"/>
    </source>
</evidence>
<dbReference type="RefSeq" id="WP_245709539.1">
    <property type="nucleotide sequence ID" value="NZ_FNAB01000020.1"/>
</dbReference>
<gene>
    <name evidence="1" type="ORF">SAMN05444580_12018</name>
</gene>
<proteinExistence type="predicted"/>
<dbReference type="Proteomes" id="UP000199417">
    <property type="component" value="Unassembled WGS sequence"/>
</dbReference>
<sequence length="49" mass="5404">MVVPYGGLAKSASRQWLDAGTLTRPQVRDLLVHTMSTIVRDVLPPIEQS</sequence>
<name>A0A1G7DPB8_9NOCA</name>
<keyword evidence="2" id="KW-1185">Reference proteome</keyword>
<accession>A0A1G7DPB8</accession>
<dbReference type="STRING" id="168276.SAMN05444580_12018"/>
<protein>
    <submittedName>
        <fullName evidence="1">Uncharacterized protein</fullName>
    </submittedName>
</protein>
<dbReference type="EMBL" id="FNAB01000020">
    <property type="protein sequence ID" value="SDE52980.1"/>
    <property type="molecule type" value="Genomic_DNA"/>
</dbReference>
<reference evidence="1 2" key="1">
    <citation type="submission" date="2016-10" db="EMBL/GenBank/DDBJ databases">
        <authorList>
            <person name="de Groot N.N."/>
        </authorList>
    </citation>
    <scope>NUCLEOTIDE SEQUENCE [LARGE SCALE GENOMIC DNA]</scope>
    <source>
        <strain evidence="1 2">JCM 11308</strain>
    </source>
</reference>
<organism evidence="1 2">
    <name type="scientific">Rhodococcus tukisamuensis</name>
    <dbReference type="NCBI Taxonomy" id="168276"/>
    <lineage>
        <taxon>Bacteria</taxon>
        <taxon>Bacillati</taxon>
        <taxon>Actinomycetota</taxon>
        <taxon>Actinomycetes</taxon>
        <taxon>Mycobacteriales</taxon>
        <taxon>Nocardiaceae</taxon>
        <taxon>Rhodococcus</taxon>
    </lineage>
</organism>